<dbReference type="EMBL" id="JAUSUZ010000001">
    <property type="protein sequence ID" value="MDQ0368241.1"/>
    <property type="molecule type" value="Genomic_DNA"/>
</dbReference>
<gene>
    <name evidence="2" type="ORF">J2S42_004910</name>
</gene>
<name>A0AAE3W2B5_9ACTN</name>
<evidence type="ECO:0000256" key="1">
    <source>
        <dbReference type="SAM" id="MobiDB-lite"/>
    </source>
</evidence>
<dbReference type="AlphaFoldDB" id="A0AAE3W2B5"/>
<feature type="region of interest" description="Disordered" evidence="1">
    <location>
        <begin position="38"/>
        <end position="57"/>
    </location>
</feature>
<evidence type="ECO:0000313" key="3">
    <source>
        <dbReference type="Proteomes" id="UP001240236"/>
    </source>
</evidence>
<accession>A0AAE3W2B5</accession>
<evidence type="ECO:0000313" key="2">
    <source>
        <dbReference type="EMBL" id="MDQ0368241.1"/>
    </source>
</evidence>
<sequence length="113" mass="12366">MNTAHGTEDDWRSAWTEALDRLELDVSAVETMLADAHRLDDAPVPDPWSPPEGLGPLPLDLRPRADGILKRQTAAAQLLAQRLVGTRRQVAAVAKVETRDSVPSRPAYLDCAM</sequence>
<comment type="caution">
    <text evidence="2">The sequence shown here is derived from an EMBL/GenBank/DDBJ whole genome shotgun (WGS) entry which is preliminary data.</text>
</comment>
<keyword evidence="3" id="KW-1185">Reference proteome</keyword>
<dbReference type="Proteomes" id="UP001240236">
    <property type="component" value="Unassembled WGS sequence"/>
</dbReference>
<organism evidence="2 3">
    <name type="scientific">Catenuloplanes indicus</name>
    <dbReference type="NCBI Taxonomy" id="137267"/>
    <lineage>
        <taxon>Bacteria</taxon>
        <taxon>Bacillati</taxon>
        <taxon>Actinomycetota</taxon>
        <taxon>Actinomycetes</taxon>
        <taxon>Micromonosporales</taxon>
        <taxon>Micromonosporaceae</taxon>
        <taxon>Catenuloplanes</taxon>
    </lineage>
</organism>
<dbReference type="RefSeq" id="WP_307242694.1">
    <property type="nucleotide sequence ID" value="NZ_JAUSUZ010000001.1"/>
</dbReference>
<reference evidence="2 3" key="1">
    <citation type="submission" date="2023-07" db="EMBL/GenBank/DDBJ databases">
        <title>Sequencing the genomes of 1000 actinobacteria strains.</title>
        <authorList>
            <person name="Klenk H.-P."/>
        </authorList>
    </citation>
    <scope>NUCLEOTIDE SEQUENCE [LARGE SCALE GENOMIC DNA]</scope>
    <source>
        <strain evidence="2 3">DSM 44709</strain>
    </source>
</reference>
<proteinExistence type="predicted"/>
<protein>
    <submittedName>
        <fullName evidence="2">Uncharacterized protein</fullName>
    </submittedName>
</protein>